<reference evidence="2 3" key="1">
    <citation type="journal article" date="2019" name="Nat. Ecol. Evol.">
        <title>Megaphylogeny resolves global patterns of mushroom evolution.</title>
        <authorList>
            <person name="Varga T."/>
            <person name="Krizsan K."/>
            <person name="Foldi C."/>
            <person name="Dima B."/>
            <person name="Sanchez-Garcia M."/>
            <person name="Sanchez-Ramirez S."/>
            <person name="Szollosi G.J."/>
            <person name="Szarkandi J.G."/>
            <person name="Papp V."/>
            <person name="Albert L."/>
            <person name="Andreopoulos W."/>
            <person name="Angelini C."/>
            <person name="Antonin V."/>
            <person name="Barry K.W."/>
            <person name="Bougher N.L."/>
            <person name="Buchanan P."/>
            <person name="Buyck B."/>
            <person name="Bense V."/>
            <person name="Catcheside P."/>
            <person name="Chovatia M."/>
            <person name="Cooper J."/>
            <person name="Damon W."/>
            <person name="Desjardin D."/>
            <person name="Finy P."/>
            <person name="Geml J."/>
            <person name="Haridas S."/>
            <person name="Hughes K."/>
            <person name="Justo A."/>
            <person name="Karasinski D."/>
            <person name="Kautmanova I."/>
            <person name="Kiss B."/>
            <person name="Kocsube S."/>
            <person name="Kotiranta H."/>
            <person name="LaButti K.M."/>
            <person name="Lechner B.E."/>
            <person name="Liimatainen K."/>
            <person name="Lipzen A."/>
            <person name="Lukacs Z."/>
            <person name="Mihaltcheva S."/>
            <person name="Morgado L.N."/>
            <person name="Niskanen T."/>
            <person name="Noordeloos M.E."/>
            <person name="Ohm R.A."/>
            <person name="Ortiz-Santana B."/>
            <person name="Ovrebo C."/>
            <person name="Racz N."/>
            <person name="Riley R."/>
            <person name="Savchenko A."/>
            <person name="Shiryaev A."/>
            <person name="Soop K."/>
            <person name="Spirin V."/>
            <person name="Szebenyi C."/>
            <person name="Tomsovsky M."/>
            <person name="Tulloss R.E."/>
            <person name="Uehling J."/>
            <person name="Grigoriev I.V."/>
            <person name="Vagvolgyi C."/>
            <person name="Papp T."/>
            <person name="Martin F.M."/>
            <person name="Miettinen O."/>
            <person name="Hibbett D.S."/>
            <person name="Nagy L.G."/>
        </authorList>
    </citation>
    <scope>NUCLEOTIDE SEQUENCE [LARGE SCALE GENOMIC DNA]</scope>
    <source>
        <strain evidence="2 3">CBS 962.96</strain>
    </source>
</reference>
<dbReference type="CDD" id="cd09917">
    <property type="entry name" value="F-box_SF"/>
    <property type="match status" value="1"/>
</dbReference>
<dbReference type="EMBL" id="ML179519">
    <property type="protein sequence ID" value="THU85985.1"/>
    <property type="molecule type" value="Genomic_DNA"/>
</dbReference>
<gene>
    <name evidence="2" type="ORF">K435DRAFT_868739</name>
</gene>
<dbReference type="PROSITE" id="PS50181">
    <property type="entry name" value="FBOX"/>
    <property type="match status" value="1"/>
</dbReference>
<dbReference type="Proteomes" id="UP000297245">
    <property type="component" value="Unassembled WGS sequence"/>
</dbReference>
<dbReference type="Gene3D" id="1.20.1280.50">
    <property type="match status" value="1"/>
</dbReference>
<protein>
    <recommendedName>
        <fullName evidence="1">F-box domain-containing protein</fullName>
    </recommendedName>
</protein>
<name>A0A4V4HD62_DENBC</name>
<keyword evidence="3" id="KW-1185">Reference proteome</keyword>
<evidence type="ECO:0000313" key="3">
    <source>
        <dbReference type="Proteomes" id="UP000297245"/>
    </source>
</evidence>
<evidence type="ECO:0000313" key="2">
    <source>
        <dbReference type="EMBL" id="THU85985.1"/>
    </source>
</evidence>
<dbReference type="OrthoDB" id="2688364at2759"/>
<sequence>MRSDMRPKISGAGTGLCSLPREILLEILEFCLPLDIIHMRLTCTLFNRLSTDLSLWTSVYRNSSFFLPPRPLQSIHDLERTLVRAQKLEVELEPSSTKKLAFKTDLELDICQEVNYFHPFQGRYVFVGTDYSLRLYDLWKESYNIPCHHVEAIPGTRFGFRIQHPTAQDTHWASEDDKGPMKFELYVPIFIIKRYGFGRTQELSDLSIWRIEPSATVAIKQIVSFPLEHLPWSRSEGSYQAIVSNGFLAYWNEMRSSRESFVYDINTGTLWDFTENVGPPDDSKFRQITILPDRRILIIRIRQTETLLEFLSIPKEDRGVGAPKIPTRNHHGTCDFSVRDVALITSKKSGPMEETLLFLAIEEVPGCGDTVIIFNTILSSDTTFASNIIFGGSFGPRLRNLCPTVRWEDDELYSIRVATRTTGYDMQLYDMKLDTGGDEVDGYQNRFLLTDSFCWWYTVFDGFTGTQMNLLDQNTVILVRSLV</sequence>
<organism evidence="2 3">
    <name type="scientific">Dendrothele bispora (strain CBS 962.96)</name>
    <dbReference type="NCBI Taxonomy" id="1314807"/>
    <lineage>
        <taxon>Eukaryota</taxon>
        <taxon>Fungi</taxon>
        <taxon>Dikarya</taxon>
        <taxon>Basidiomycota</taxon>
        <taxon>Agaricomycotina</taxon>
        <taxon>Agaricomycetes</taxon>
        <taxon>Agaricomycetidae</taxon>
        <taxon>Agaricales</taxon>
        <taxon>Agaricales incertae sedis</taxon>
        <taxon>Dendrothele</taxon>
    </lineage>
</organism>
<evidence type="ECO:0000259" key="1">
    <source>
        <dbReference type="PROSITE" id="PS50181"/>
    </source>
</evidence>
<dbReference type="AlphaFoldDB" id="A0A4V4HD62"/>
<dbReference type="Pfam" id="PF12937">
    <property type="entry name" value="F-box-like"/>
    <property type="match status" value="1"/>
</dbReference>
<dbReference type="InterPro" id="IPR036047">
    <property type="entry name" value="F-box-like_dom_sf"/>
</dbReference>
<dbReference type="SUPFAM" id="SSF81383">
    <property type="entry name" value="F-box domain"/>
    <property type="match status" value="1"/>
</dbReference>
<feature type="domain" description="F-box" evidence="1">
    <location>
        <begin position="13"/>
        <end position="59"/>
    </location>
</feature>
<dbReference type="SMART" id="SM00256">
    <property type="entry name" value="FBOX"/>
    <property type="match status" value="1"/>
</dbReference>
<accession>A0A4V4HD62</accession>
<proteinExistence type="predicted"/>
<dbReference type="InterPro" id="IPR001810">
    <property type="entry name" value="F-box_dom"/>
</dbReference>